<dbReference type="EMBL" id="VDMD01000025">
    <property type="protein sequence ID" value="TRM59869.1"/>
    <property type="molecule type" value="Genomic_DNA"/>
</dbReference>
<name>A0A550C4Y7_9AGAR</name>
<proteinExistence type="predicted"/>
<organism evidence="2 3">
    <name type="scientific">Schizophyllum amplum</name>
    <dbReference type="NCBI Taxonomy" id="97359"/>
    <lineage>
        <taxon>Eukaryota</taxon>
        <taxon>Fungi</taxon>
        <taxon>Dikarya</taxon>
        <taxon>Basidiomycota</taxon>
        <taxon>Agaricomycotina</taxon>
        <taxon>Agaricomycetes</taxon>
        <taxon>Agaricomycetidae</taxon>
        <taxon>Agaricales</taxon>
        <taxon>Schizophyllaceae</taxon>
        <taxon>Schizophyllum</taxon>
    </lineage>
</organism>
<accession>A0A550C4Y7</accession>
<reference evidence="2 3" key="1">
    <citation type="journal article" date="2019" name="New Phytol.">
        <title>Comparative genomics reveals unique wood-decay strategies and fruiting body development in the Schizophyllaceae.</title>
        <authorList>
            <person name="Almasi E."/>
            <person name="Sahu N."/>
            <person name="Krizsan K."/>
            <person name="Balint B."/>
            <person name="Kovacs G.M."/>
            <person name="Kiss B."/>
            <person name="Cseklye J."/>
            <person name="Drula E."/>
            <person name="Henrissat B."/>
            <person name="Nagy I."/>
            <person name="Chovatia M."/>
            <person name="Adam C."/>
            <person name="LaButti K."/>
            <person name="Lipzen A."/>
            <person name="Riley R."/>
            <person name="Grigoriev I.V."/>
            <person name="Nagy L.G."/>
        </authorList>
    </citation>
    <scope>NUCLEOTIDE SEQUENCE [LARGE SCALE GENOMIC DNA]</scope>
    <source>
        <strain evidence="2 3">NL-1724</strain>
    </source>
</reference>
<comment type="caution">
    <text evidence="2">The sequence shown here is derived from an EMBL/GenBank/DDBJ whole genome shotgun (WGS) entry which is preliminary data.</text>
</comment>
<sequence length="153" mass="17457">MTLRWHQCNRSWIVAPLDKMASRRCHLFSFWIVRRDALEASTIRRPRRLSPCAMLKIRVLLYALRHRARGTRHVGRVLVLLVTLRMLRSPLAGKVLYTSRTAPRPSSISSPAPASQNAEQERAEDFLRDTTELVVLASTLNIACASVPTRRNT</sequence>
<keyword evidence="3" id="KW-1185">Reference proteome</keyword>
<dbReference type="Proteomes" id="UP000320762">
    <property type="component" value="Unassembled WGS sequence"/>
</dbReference>
<evidence type="ECO:0000256" key="1">
    <source>
        <dbReference type="SAM" id="MobiDB-lite"/>
    </source>
</evidence>
<evidence type="ECO:0000313" key="3">
    <source>
        <dbReference type="Proteomes" id="UP000320762"/>
    </source>
</evidence>
<feature type="compositionally biased region" description="Low complexity" evidence="1">
    <location>
        <begin position="101"/>
        <end position="115"/>
    </location>
</feature>
<evidence type="ECO:0000313" key="2">
    <source>
        <dbReference type="EMBL" id="TRM59869.1"/>
    </source>
</evidence>
<dbReference type="AlphaFoldDB" id="A0A550C4Y7"/>
<gene>
    <name evidence="2" type="ORF">BD626DRAFT_506696</name>
</gene>
<protein>
    <submittedName>
        <fullName evidence="2">Uncharacterized protein</fullName>
    </submittedName>
</protein>
<feature type="non-terminal residue" evidence="2">
    <location>
        <position position="153"/>
    </location>
</feature>
<feature type="region of interest" description="Disordered" evidence="1">
    <location>
        <begin position="101"/>
        <end position="122"/>
    </location>
</feature>